<dbReference type="GO" id="GO:0003700">
    <property type="term" value="F:DNA-binding transcription factor activity"/>
    <property type="evidence" value="ECO:0007669"/>
    <property type="project" value="InterPro"/>
</dbReference>
<evidence type="ECO:0000313" key="7">
    <source>
        <dbReference type="Proteomes" id="UP000068382"/>
    </source>
</evidence>
<dbReference type="Gene3D" id="3.40.190.10">
    <property type="entry name" value="Periplasmic binding protein-like II"/>
    <property type="match status" value="2"/>
</dbReference>
<dbReference type="Pfam" id="PF03466">
    <property type="entry name" value="LysR_substrate"/>
    <property type="match status" value="1"/>
</dbReference>
<dbReference type="PANTHER" id="PTHR30419:SF8">
    <property type="entry name" value="NITROGEN ASSIMILATION TRANSCRIPTIONAL ACTIVATOR-RELATED"/>
    <property type="match status" value="1"/>
</dbReference>
<dbReference type="InterPro" id="IPR050950">
    <property type="entry name" value="HTH-type_LysR_regulators"/>
</dbReference>
<dbReference type="Proteomes" id="UP000068382">
    <property type="component" value="Unassembled WGS sequence"/>
</dbReference>
<dbReference type="RefSeq" id="WP_068248629.1">
    <property type="nucleotide sequence ID" value="NZ_LPUY01000135.1"/>
</dbReference>
<evidence type="ECO:0000256" key="1">
    <source>
        <dbReference type="ARBA" id="ARBA00009437"/>
    </source>
</evidence>
<reference evidence="6 7" key="1">
    <citation type="submission" date="2015-12" db="EMBL/GenBank/DDBJ databases">
        <title>Genome sequence of the marine Rhodobacteraceae strain O3.65, Candidatus Tritonibacter horizontis.</title>
        <authorList>
            <person name="Poehlein A."/>
            <person name="Giebel H.A."/>
            <person name="Voget S."/>
            <person name="Brinkhoff T."/>
        </authorList>
    </citation>
    <scope>NUCLEOTIDE SEQUENCE [LARGE SCALE GENOMIC DNA]</scope>
    <source>
        <strain evidence="6 7">O3.65</strain>
    </source>
</reference>
<keyword evidence="3" id="KW-0238">DNA-binding</keyword>
<dbReference type="PROSITE" id="PS50931">
    <property type="entry name" value="HTH_LYSR"/>
    <property type="match status" value="1"/>
</dbReference>
<evidence type="ECO:0000256" key="2">
    <source>
        <dbReference type="ARBA" id="ARBA00023015"/>
    </source>
</evidence>
<dbReference type="SUPFAM" id="SSF53850">
    <property type="entry name" value="Periplasmic binding protein-like II"/>
    <property type="match status" value="1"/>
</dbReference>
<dbReference type="EMBL" id="LPUY01000135">
    <property type="protein sequence ID" value="KUP90759.1"/>
    <property type="molecule type" value="Genomic_DNA"/>
</dbReference>
<comment type="similarity">
    <text evidence="1">Belongs to the LysR transcriptional regulatory family.</text>
</comment>
<keyword evidence="7" id="KW-1185">Reference proteome</keyword>
<dbReference type="PANTHER" id="PTHR30419">
    <property type="entry name" value="HTH-TYPE TRANSCRIPTIONAL REGULATOR YBHD"/>
    <property type="match status" value="1"/>
</dbReference>
<evidence type="ECO:0000256" key="3">
    <source>
        <dbReference type="ARBA" id="ARBA00023125"/>
    </source>
</evidence>
<dbReference type="InterPro" id="IPR000847">
    <property type="entry name" value="LysR_HTH_N"/>
</dbReference>
<protein>
    <submittedName>
        <fullName evidence="6">HTH-type transcriptional regulator GbpR</fullName>
    </submittedName>
</protein>
<name>A0A132BQS6_9RHOB</name>
<keyword evidence="4" id="KW-0804">Transcription</keyword>
<dbReference type="Pfam" id="PF00126">
    <property type="entry name" value="HTH_1"/>
    <property type="match status" value="1"/>
</dbReference>
<dbReference type="InterPro" id="IPR036388">
    <property type="entry name" value="WH-like_DNA-bd_sf"/>
</dbReference>
<comment type="caution">
    <text evidence="6">The sequence shown here is derived from an EMBL/GenBank/DDBJ whole genome shotgun (WGS) entry which is preliminary data.</text>
</comment>
<dbReference type="FunFam" id="1.10.10.10:FF:000001">
    <property type="entry name" value="LysR family transcriptional regulator"/>
    <property type="match status" value="1"/>
</dbReference>
<feature type="domain" description="HTH lysR-type" evidence="5">
    <location>
        <begin position="3"/>
        <end position="60"/>
    </location>
</feature>
<gene>
    <name evidence="6" type="primary">gbpR_5</name>
    <name evidence="6" type="ORF">TRIHO_43040</name>
</gene>
<dbReference type="InterPro" id="IPR036390">
    <property type="entry name" value="WH_DNA-bd_sf"/>
</dbReference>
<accession>A0A132BQS6</accession>
<sequence>MPIKLTHLRDVVAAAELGSLRAASRHLGIAQPAISRSIREIENELGATLFQRHQQGIRLTAVGEAFLRRALMVQSELRRAREEVEQMKGELGGHVTVGMSTVSTFTMMPSAIRAFRQKYPRAIVKVTEGFFQDIESAMMSGQVDFYVGPFNPTRRNTGLITEGLFEHNRAVIGRRGHPLSGAERLEDLFEAEWVKQTMSERETEADFELPFTRRGLPEPRIVMYTTSATATLLAVANSDLLTIVPASMLGRPIAAEDYEVFHMEDSLNAPPISLVRRADLPLTPLAEYLSDMVRRVGLQVANAGKATTVRR</sequence>
<proteinExistence type="inferred from homology"/>
<dbReference type="SUPFAM" id="SSF46785">
    <property type="entry name" value="Winged helix' DNA-binding domain"/>
    <property type="match status" value="1"/>
</dbReference>
<keyword evidence="2" id="KW-0805">Transcription regulation</keyword>
<dbReference type="GO" id="GO:0003677">
    <property type="term" value="F:DNA binding"/>
    <property type="evidence" value="ECO:0007669"/>
    <property type="project" value="UniProtKB-KW"/>
</dbReference>
<dbReference type="InterPro" id="IPR005119">
    <property type="entry name" value="LysR_subst-bd"/>
</dbReference>
<evidence type="ECO:0000313" key="6">
    <source>
        <dbReference type="EMBL" id="KUP90759.1"/>
    </source>
</evidence>
<evidence type="ECO:0000259" key="5">
    <source>
        <dbReference type="PROSITE" id="PS50931"/>
    </source>
</evidence>
<dbReference type="AlphaFoldDB" id="A0A132BQS6"/>
<dbReference type="GO" id="GO:0005829">
    <property type="term" value="C:cytosol"/>
    <property type="evidence" value="ECO:0007669"/>
    <property type="project" value="TreeGrafter"/>
</dbReference>
<dbReference type="PRINTS" id="PR00039">
    <property type="entry name" value="HTHLYSR"/>
</dbReference>
<evidence type="ECO:0000256" key="4">
    <source>
        <dbReference type="ARBA" id="ARBA00023163"/>
    </source>
</evidence>
<dbReference type="Gene3D" id="1.10.10.10">
    <property type="entry name" value="Winged helix-like DNA-binding domain superfamily/Winged helix DNA-binding domain"/>
    <property type="match status" value="1"/>
</dbReference>
<organism evidence="6 7">
    <name type="scientific">Tritonibacter horizontis</name>
    <dbReference type="NCBI Taxonomy" id="1768241"/>
    <lineage>
        <taxon>Bacteria</taxon>
        <taxon>Pseudomonadati</taxon>
        <taxon>Pseudomonadota</taxon>
        <taxon>Alphaproteobacteria</taxon>
        <taxon>Rhodobacterales</taxon>
        <taxon>Paracoccaceae</taxon>
        <taxon>Tritonibacter</taxon>
    </lineage>
</organism>